<protein>
    <submittedName>
        <fullName evidence="2">Uncharacterized protein</fullName>
    </submittedName>
</protein>
<feature type="region of interest" description="Disordered" evidence="1">
    <location>
        <begin position="1"/>
        <end position="34"/>
    </location>
</feature>
<gene>
    <name evidence="2" type="ORF">E2C01_046124</name>
</gene>
<evidence type="ECO:0000313" key="3">
    <source>
        <dbReference type="Proteomes" id="UP000324222"/>
    </source>
</evidence>
<name>A0A5B7FXL3_PORTR</name>
<feature type="compositionally biased region" description="Basic and acidic residues" evidence="1">
    <location>
        <begin position="21"/>
        <end position="34"/>
    </location>
</feature>
<comment type="caution">
    <text evidence="2">The sequence shown here is derived from an EMBL/GenBank/DDBJ whole genome shotgun (WGS) entry which is preliminary data.</text>
</comment>
<proteinExistence type="predicted"/>
<evidence type="ECO:0000313" key="2">
    <source>
        <dbReference type="EMBL" id="MPC52261.1"/>
    </source>
</evidence>
<dbReference type="AlphaFoldDB" id="A0A5B7FXL3"/>
<reference evidence="2 3" key="1">
    <citation type="submission" date="2019-05" db="EMBL/GenBank/DDBJ databases">
        <title>Another draft genome of Portunus trituberculatus and its Hox gene families provides insights of decapod evolution.</title>
        <authorList>
            <person name="Jeong J.-H."/>
            <person name="Song I."/>
            <person name="Kim S."/>
            <person name="Choi T."/>
            <person name="Kim D."/>
            <person name="Ryu S."/>
            <person name="Kim W."/>
        </authorList>
    </citation>
    <scope>NUCLEOTIDE SEQUENCE [LARGE SCALE GENOMIC DNA]</scope>
    <source>
        <tissue evidence="2">Muscle</tissue>
    </source>
</reference>
<evidence type="ECO:0000256" key="1">
    <source>
        <dbReference type="SAM" id="MobiDB-lite"/>
    </source>
</evidence>
<accession>A0A5B7FXL3</accession>
<dbReference type="Proteomes" id="UP000324222">
    <property type="component" value="Unassembled WGS sequence"/>
</dbReference>
<dbReference type="EMBL" id="VSRR010010741">
    <property type="protein sequence ID" value="MPC52261.1"/>
    <property type="molecule type" value="Genomic_DNA"/>
</dbReference>
<organism evidence="2 3">
    <name type="scientific">Portunus trituberculatus</name>
    <name type="common">Swimming crab</name>
    <name type="synonym">Neptunus trituberculatus</name>
    <dbReference type="NCBI Taxonomy" id="210409"/>
    <lineage>
        <taxon>Eukaryota</taxon>
        <taxon>Metazoa</taxon>
        <taxon>Ecdysozoa</taxon>
        <taxon>Arthropoda</taxon>
        <taxon>Crustacea</taxon>
        <taxon>Multicrustacea</taxon>
        <taxon>Malacostraca</taxon>
        <taxon>Eumalacostraca</taxon>
        <taxon>Eucarida</taxon>
        <taxon>Decapoda</taxon>
        <taxon>Pleocyemata</taxon>
        <taxon>Brachyura</taxon>
        <taxon>Eubrachyura</taxon>
        <taxon>Portunoidea</taxon>
        <taxon>Portunidae</taxon>
        <taxon>Portuninae</taxon>
        <taxon>Portunus</taxon>
    </lineage>
</organism>
<dbReference type="OrthoDB" id="7680836at2759"/>
<sequence length="51" mass="5713">MGSDIRAPAGASPNSQRPTRAWHDFGRHTEGDKIQIPKIHTDDDKIHIPKL</sequence>
<keyword evidence="3" id="KW-1185">Reference proteome</keyword>